<dbReference type="Pfam" id="PF01284">
    <property type="entry name" value="MARVEL"/>
    <property type="match status" value="1"/>
</dbReference>
<accession>A0A8S3WU35</accession>
<comment type="caution">
    <text evidence="8">The sequence shown here is derived from an EMBL/GenBank/DDBJ whole genome shotgun (WGS) entry which is preliminary data.</text>
</comment>
<feature type="domain" description="MARVEL" evidence="7">
    <location>
        <begin position="204"/>
        <end position="347"/>
    </location>
</feature>
<dbReference type="GO" id="GO:0016020">
    <property type="term" value="C:membrane"/>
    <property type="evidence" value="ECO:0007669"/>
    <property type="project" value="UniProtKB-SubCell"/>
</dbReference>
<evidence type="ECO:0000259" key="7">
    <source>
        <dbReference type="PROSITE" id="PS51225"/>
    </source>
</evidence>
<comment type="subcellular location">
    <subcellularLocation>
        <location evidence="1">Membrane</location>
        <topology evidence="1">Multi-pass membrane protein</topology>
    </subcellularLocation>
</comment>
<sequence length="350" mass="38143">MSHTVTIMRTTTTSSSNAMFVNSGYLGTLPGLLKLAQLLLGAACVGVVGYYLEPGFYRYNGQKPELFYFLVSVACLVGTFCLLTSCLVSLTTATMISKTVYEVIYHGVAFILYLAAGLTLIIEVNHQKSSYRNDYDPYLAAAVMGLVMAGLYLLSTFLANRTYRVNKTMTRGPTIVRVAPTTGDSGRGIKCCCCRCCECLNLGYLTSQHGIIKLSEAMLGGLCQSLLVKYGMTEASAMGSAFHGFLTTASACLLTTSLLITCYVLSSNSQHLIRQSIFECVFNSVACFMYLSASSYMGIAVNIYLYPRYSLISMYAAYPAMTAVYYIGVIVGILHGADAYISYKYHKGIR</sequence>
<evidence type="ECO:0000256" key="6">
    <source>
        <dbReference type="SAM" id="Phobius"/>
    </source>
</evidence>
<dbReference type="AlphaFoldDB" id="A0A8S3WU35"/>
<protein>
    <submittedName>
        <fullName evidence="8">(apollo) hypothetical protein</fullName>
    </submittedName>
</protein>
<dbReference type="PANTHER" id="PTHR22776:SF92">
    <property type="entry name" value="LD04844P"/>
    <property type="match status" value="1"/>
</dbReference>
<dbReference type="InterPro" id="IPR008253">
    <property type="entry name" value="Marvel"/>
</dbReference>
<feature type="transmembrane region" description="Helical" evidence="6">
    <location>
        <begin position="35"/>
        <end position="54"/>
    </location>
</feature>
<feature type="transmembrane region" description="Helical" evidence="6">
    <location>
        <begin position="241"/>
        <end position="265"/>
    </location>
</feature>
<keyword evidence="2 5" id="KW-0812">Transmembrane</keyword>
<keyword evidence="9" id="KW-1185">Reference proteome</keyword>
<evidence type="ECO:0000313" key="9">
    <source>
        <dbReference type="Proteomes" id="UP000691718"/>
    </source>
</evidence>
<evidence type="ECO:0000256" key="1">
    <source>
        <dbReference type="ARBA" id="ARBA00004141"/>
    </source>
</evidence>
<dbReference type="InterPro" id="IPR050578">
    <property type="entry name" value="MARVEL-CKLF_proteins"/>
</dbReference>
<feature type="transmembrane region" description="Helical" evidence="6">
    <location>
        <begin position="323"/>
        <end position="343"/>
    </location>
</feature>
<feature type="transmembrane region" description="Helical" evidence="6">
    <location>
        <begin position="138"/>
        <end position="159"/>
    </location>
</feature>
<name>A0A8S3WU35_PARAO</name>
<organism evidence="8 9">
    <name type="scientific">Parnassius apollo</name>
    <name type="common">Apollo butterfly</name>
    <name type="synonym">Papilio apollo</name>
    <dbReference type="NCBI Taxonomy" id="110799"/>
    <lineage>
        <taxon>Eukaryota</taxon>
        <taxon>Metazoa</taxon>
        <taxon>Ecdysozoa</taxon>
        <taxon>Arthropoda</taxon>
        <taxon>Hexapoda</taxon>
        <taxon>Insecta</taxon>
        <taxon>Pterygota</taxon>
        <taxon>Neoptera</taxon>
        <taxon>Endopterygota</taxon>
        <taxon>Lepidoptera</taxon>
        <taxon>Glossata</taxon>
        <taxon>Ditrysia</taxon>
        <taxon>Papilionoidea</taxon>
        <taxon>Papilionidae</taxon>
        <taxon>Parnassiinae</taxon>
        <taxon>Parnassini</taxon>
        <taxon>Parnassius</taxon>
        <taxon>Parnassius</taxon>
    </lineage>
</organism>
<evidence type="ECO:0000256" key="5">
    <source>
        <dbReference type="PROSITE-ProRule" id="PRU00581"/>
    </source>
</evidence>
<evidence type="ECO:0000313" key="8">
    <source>
        <dbReference type="EMBL" id="CAG4981202.1"/>
    </source>
</evidence>
<evidence type="ECO:0000256" key="3">
    <source>
        <dbReference type="ARBA" id="ARBA00022989"/>
    </source>
</evidence>
<keyword evidence="3 6" id="KW-1133">Transmembrane helix</keyword>
<keyword evidence="4 5" id="KW-0472">Membrane</keyword>
<proteinExistence type="predicted"/>
<evidence type="ECO:0000256" key="4">
    <source>
        <dbReference type="ARBA" id="ARBA00023136"/>
    </source>
</evidence>
<feature type="transmembrane region" description="Helical" evidence="6">
    <location>
        <begin position="277"/>
        <end position="303"/>
    </location>
</feature>
<gene>
    <name evidence="8" type="ORF">PAPOLLO_LOCUS10195</name>
</gene>
<dbReference type="Proteomes" id="UP000691718">
    <property type="component" value="Unassembled WGS sequence"/>
</dbReference>
<feature type="domain" description="MARVEL" evidence="7">
    <location>
        <begin position="25"/>
        <end position="164"/>
    </location>
</feature>
<dbReference type="PANTHER" id="PTHR22776">
    <property type="entry name" value="MARVEL-CONTAINING POTENTIAL LIPID RAFT-ASSOCIATED PROTEIN"/>
    <property type="match status" value="1"/>
</dbReference>
<feature type="transmembrane region" description="Helical" evidence="6">
    <location>
        <begin position="103"/>
        <end position="126"/>
    </location>
</feature>
<dbReference type="PROSITE" id="PS51225">
    <property type="entry name" value="MARVEL"/>
    <property type="match status" value="2"/>
</dbReference>
<dbReference type="OrthoDB" id="10044855at2759"/>
<evidence type="ECO:0000256" key="2">
    <source>
        <dbReference type="ARBA" id="ARBA00022692"/>
    </source>
</evidence>
<reference evidence="8" key="1">
    <citation type="submission" date="2021-04" db="EMBL/GenBank/DDBJ databases">
        <authorList>
            <person name="Tunstrom K."/>
        </authorList>
    </citation>
    <scope>NUCLEOTIDE SEQUENCE</scope>
</reference>
<dbReference type="EMBL" id="CAJQZP010000723">
    <property type="protein sequence ID" value="CAG4981202.1"/>
    <property type="molecule type" value="Genomic_DNA"/>
</dbReference>
<feature type="transmembrane region" description="Helical" evidence="6">
    <location>
        <begin position="66"/>
        <end position="91"/>
    </location>
</feature>